<dbReference type="OrthoDB" id="61127at2"/>
<dbReference type="InterPro" id="IPR002611">
    <property type="entry name" value="IstB_ATP-bd"/>
</dbReference>
<reference evidence="2 3" key="1">
    <citation type="submission" date="2016-11" db="EMBL/GenBank/DDBJ databases">
        <title>Description of two novel members of the family Erysipelotrichaceae: Ileibacterium lipovorans gen. nov., sp. nov. and Dubosiella newyorkensis, gen. nov., sp. nov.</title>
        <authorList>
            <person name="Cox L.M."/>
            <person name="Sohn J."/>
            <person name="Tyrrell K.L."/>
            <person name="Citron D.M."/>
            <person name="Lawson P.A."/>
            <person name="Patel N.B."/>
            <person name="Iizumi T."/>
            <person name="Perez-Perez G.I."/>
            <person name="Goldstein E.J."/>
            <person name="Blaser M.J."/>
        </authorList>
    </citation>
    <scope>NUCLEOTIDE SEQUENCE [LARGE SCALE GENOMIC DNA]</scope>
    <source>
        <strain evidence="2 3">NYU-BL-A3</strain>
    </source>
</reference>
<dbReference type="SMART" id="SM00382">
    <property type="entry name" value="AAA"/>
    <property type="match status" value="1"/>
</dbReference>
<comment type="caution">
    <text evidence="2">The sequence shown here is derived from an EMBL/GenBank/DDBJ whole genome shotgun (WGS) entry which is preliminary data.</text>
</comment>
<dbReference type="Pfam" id="PF01695">
    <property type="entry name" value="IstB_IS21"/>
    <property type="match status" value="1"/>
</dbReference>
<dbReference type="GO" id="GO:0006260">
    <property type="term" value="P:DNA replication"/>
    <property type="evidence" value="ECO:0007669"/>
    <property type="project" value="TreeGrafter"/>
</dbReference>
<dbReference type="AlphaFoldDB" id="A0A1U7NFU5"/>
<name>A0A1U7NFU5_9FIRM</name>
<dbReference type="Gene3D" id="3.40.50.300">
    <property type="entry name" value="P-loop containing nucleotide triphosphate hydrolases"/>
    <property type="match status" value="1"/>
</dbReference>
<feature type="domain" description="AAA+ ATPase" evidence="1">
    <location>
        <begin position="152"/>
        <end position="252"/>
    </location>
</feature>
<dbReference type="SUPFAM" id="SSF52540">
    <property type="entry name" value="P-loop containing nucleoside triphosphate hydrolases"/>
    <property type="match status" value="1"/>
</dbReference>
<dbReference type="Proteomes" id="UP000186341">
    <property type="component" value="Unassembled WGS sequence"/>
</dbReference>
<evidence type="ECO:0000313" key="3">
    <source>
        <dbReference type="Proteomes" id="UP000186341"/>
    </source>
</evidence>
<dbReference type="EMBL" id="MPJW01000135">
    <property type="protein sequence ID" value="OLU39441.1"/>
    <property type="molecule type" value="Genomic_DNA"/>
</dbReference>
<dbReference type="InterPro" id="IPR027417">
    <property type="entry name" value="P-loop_NTPase"/>
</dbReference>
<accession>A0A1U7NFU5</accession>
<evidence type="ECO:0000259" key="1">
    <source>
        <dbReference type="SMART" id="SM00382"/>
    </source>
</evidence>
<dbReference type="CDD" id="cd00009">
    <property type="entry name" value="AAA"/>
    <property type="match status" value="1"/>
</dbReference>
<dbReference type="PANTHER" id="PTHR30050:SF8">
    <property type="entry name" value="PRIMOSOMAL PROTEIN DNAI"/>
    <property type="match status" value="1"/>
</dbReference>
<dbReference type="InterPro" id="IPR003593">
    <property type="entry name" value="AAA+_ATPase"/>
</dbReference>
<keyword evidence="3" id="KW-1185">Reference proteome</keyword>
<evidence type="ECO:0000313" key="2">
    <source>
        <dbReference type="EMBL" id="OLU39441.1"/>
    </source>
</evidence>
<protein>
    <recommendedName>
        <fullName evidence="1">AAA+ ATPase domain-containing protein</fullName>
    </recommendedName>
</protein>
<sequence length="311" mass="35704">MKNPYENLSPEAVAYRKQQIEALRKNKKIVSLLSQNKKNLKFLEDHSSILTDWLKNQETCYECVGLSNCAYAKKGIAGMSKELEFDEDGYMTEVLRPCRYRQEQEKRDAHLRNFWINHMDANGHLVNLPEISPAEPQAYINAAVTLLGSFDMKFGVYLYGQAGTGKSYLLSGLANEYAKADQSVCFVRFPRMISELKQNLADEQYKKELLWDLSHCDVLILDDIGSEAATPWTRDEILFPILDERMNQKKKTYFSSNLALENLINHYLFKYENDSEVAALRLMDRIKTLSMPVLLAGESRRIHPTNLGGVK</sequence>
<dbReference type="GeneID" id="82202875"/>
<dbReference type="PANTHER" id="PTHR30050">
    <property type="entry name" value="CHROMOSOMAL REPLICATION INITIATOR PROTEIN DNAA"/>
    <property type="match status" value="1"/>
</dbReference>
<proteinExistence type="predicted"/>
<dbReference type="GO" id="GO:0005524">
    <property type="term" value="F:ATP binding"/>
    <property type="evidence" value="ECO:0007669"/>
    <property type="project" value="InterPro"/>
</dbReference>
<gene>
    <name evidence="2" type="ORF">BO222_06640</name>
</gene>
<dbReference type="RefSeq" id="WP_075819525.1">
    <property type="nucleotide sequence ID" value="NZ_CAJUTZ010000023.1"/>
</dbReference>
<organism evidence="2 3">
    <name type="scientific">Ileibacterium valens</name>
    <dbReference type="NCBI Taxonomy" id="1862668"/>
    <lineage>
        <taxon>Bacteria</taxon>
        <taxon>Bacillati</taxon>
        <taxon>Bacillota</taxon>
        <taxon>Erysipelotrichia</taxon>
        <taxon>Erysipelotrichales</taxon>
        <taxon>Erysipelotrichaceae</taxon>
        <taxon>Ileibacterium</taxon>
    </lineage>
</organism>